<dbReference type="PANTHER" id="PTHR35337">
    <property type="entry name" value="SLR1478 PROTEIN"/>
    <property type="match status" value="1"/>
</dbReference>
<dbReference type="InterPro" id="IPR002798">
    <property type="entry name" value="SpoIIM-like"/>
</dbReference>
<evidence type="ECO:0000256" key="3">
    <source>
        <dbReference type="ARBA" id="ARBA00022989"/>
    </source>
</evidence>
<evidence type="ECO:0000313" key="8">
    <source>
        <dbReference type="Proteomes" id="UP000000263"/>
    </source>
</evidence>
<keyword evidence="8" id="KW-1185">Reference proteome</keyword>
<dbReference type="eggNOG" id="COG1668">
    <property type="taxonomic scope" value="Bacteria"/>
</dbReference>
<feature type="transmembrane region" description="Helical" evidence="5">
    <location>
        <begin position="411"/>
        <end position="433"/>
    </location>
</feature>
<dbReference type="EMBL" id="CP000804">
    <property type="protein sequence ID" value="ABU57760.1"/>
    <property type="molecule type" value="Genomic_DNA"/>
</dbReference>
<proteinExistence type="predicted"/>
<feature type="domain" description="ABC-2 type transporter transmembrane" evidence="6">
    <location>
        <begin position="60"/>
        <end position="193"/>
    </location>
</feature>
<dbReference type="GO" id="GO:0016020">
    <property type="term" value="C:membrane"/>
    <property type="evidence" value="ECO:0007669"/>
    <property type="project" value="UniProtKB-SubCell"/>
</dbReference>
<evidence type="ECO:0000256" key="5">
    <source>
        <dbReference type="SAM" id="Phobius"/>
    </source>
</evidence>
<dbReference type="Pfam" id="PF12698">
    <property type="entry name" value="ABC2_membrane_3"/>
    <property type="match status" value="1"/>
</dbReference>
<dbReference type="OrthoDB" id="138538at2"/>
<feature type="transmembrane region" description="Helical" evidence="5">
    <location>
        <begin position="22"/>
        <end position="47"/>
    </location>
</feature>
<feature type="transmembrane region" description="Helical" evidence="5">
    <location>
        <begin position="297"/>
        <end position="318"/>
    </location>
</feature>
<dbReference type="AlphaFoldDB" id="A7NJU0"/>
<evidence type="ECO:0000256" key="2">
    <source>
        <dbReference type="ARBA" id="ARBA00022692"/>
    </source>
</evidence>
<dbReference type="STRING" id="383372.Rcas_1668"/>
<feature type="transmembrane region" description="Helical" evidence="5">
    <location>
        <begin position="454"/>
        <end position="473"/>
    </location>
</feature>
<dbReference type="Proteomes" id="UP000000263">
    <property type="component" value="Chromosome"/>
</dbReference>
<dbReference type="PANTHER" id="PTHR35337:SF1">
    <property type="entry name" value="SLR1478 PROTEIN"/>
    <property type="match status" value="1"/>
</dbReference>
<dbReference type="HOGENOM" id="CLU_577022_0_0_0"/>
<dbReference type="RefSeq" id="WP_012120188.1">
    <property type="nucleotide sequence ID" value="NC_009767.1"/>
</dbReference>
<feature type="transmembrane region" description="Helical" evidence="5">
    <location>
        <begin position="105"/>
        <end position="128"/>
    </location>
</feature>
<dbReference type="KEGG" id="rca:Rcas_1668"/>
<dbReference type="InterPro" id="IPR013525">
    <property type="entry name" value="ABC2_TM"/>
</dbReference>
<feature type="transmembrane region" description="Helical" evidence="5">
    <location>
        <begin position="59"/>
        <end position="84"/>
    </location>
</feature>
<evidence type="ECO:0000259" key="6">
    <source>
        <dbReference type="Pfam" id="PF12698"/>
    </source>
</evidence>
<dbReference type="Pfam" id="PF01944">
    <property type="entry name" value="SpoIIM"/>
    <property type="match status" value="1"/>
</dbReference>
<accession>A7NJU0</accession>
<keyword evidence="4 5" id="KW-0472">Membrane</keyword>
<feature type="transmembrane region" description="Helical" evidence="5">
    <location>
        <begin position="370"/>
        <end position="391"/>
    </location>
</feature>
<dbReference type="GO" id="GO:0140359">
    <property type="term" value="F:ABC-type transporter activity"/>
    <property type="evidence" value="ECO:0007669"/>
    <property type="project" value="InterPro"/>
</dbReference>
<gene>
    <name evidence="7" type="ordered locus">Rcas_1668</name>
</gene>
<protein>
    <recommendedName>
        <fullName evidence="6">ABC-2 type transporter transmembrane domain-containing protein</fullName>
    </recommendedName>
</protein>
<feature type="transmembrane region" description="Helical" evidence="5">
    <location>
        <begin position="209"/>
        <end position="232"/>
    </location>
</feature>
<evidence type="ECO:0000256" key="1">
    <source>
        <dbReference type="ARBA" id="ARBA00004141"/>
    </source>
</evidence>
<evidence type="ECO:0000256" key="4">
    <source>
        <dbReference type="ARBA" id="ARBA00023136"/>
    </source>
</evidence>
<keyword evidence="2 5" id="KW-0812">Transmembrane</keyword>
<feature type="transmembrane region" description="Helical" evidence="5">
    <location>
        <begin position="338"/>
        <end position="363"/>
    </location>
</feature>
<feature type="transmembrane region" description="Helical" evidence="5">
    <location>
        <begin position="148"/>
        <end position="170"/>
    </location>
</feature>
<evidence type="ECO:0000313" key="7">
    <source>
        <dbReference type="EMBL" id="ABU57760.1"/>
    </source>
</evidence>
<keyword evidence="3 5" id="KW-1133">Transmembrane helix</keyword>
<sequence length="483" mass="52039">MSAVSAIRIIVRREVNDTLTDWRILVPIFILTFVLPQLLIAASSVAIDFVGDRGSVVRLIPFAMLLVGFIPASFSLITALESFVGERERNSLEALLSMPLSDHALYLGKLLSALIPPLMSSLLAMTIFGISLRVREPDLFFDGLTFEYLVVVLLLILVKAVVMVAGAVIISSHTTSIRAANLLASFVLLPTAATIQLEALLIIARRWDVLWLAVALLLVIAAVLTRTGMGAFNREEILSREHEQLNLRHIAQTFLTFAREYQPAGTPPEAYTGAPFSLRRFYRHDLPALLRDYRTPLLVALLAAIAGALCGPLLGGFFDRIGQSPGRVGITPEPSLALGIFTGIANSARLLITALLATFTFGIFSLMVPFFAFGGIGYIAGALMAGGGDWLTLGPDSPLQFVIGYVLPHGIIELPAALLGAALGIRIGAAVMAPPKGFTVGQNILWSLAQFGKVWLFVILPMFLLAGIVQQLITTRILAALYG</sequence>
<dbReference type="eggNOG" id="COG1300">
    <property type="taxonomic scope" value="Bacteria"/>
</dbReference>
<feature type="transmembrane region" description="Helical" evidence="5">
    <location>
        <begin position="182"/>
        <end position="203"/>
    </location>
</feature>
<organism evidence="7 8">
    <name type="scientific">Roseiflexus castenholzii (strain DSM 13941 / HLO8)</name>
    <dbReference type="NCBI Taxonomy" id="383372"/>
    <lineage>
        <taxon>Bacteria</taxon>
        <taxon>Bacillati</taxon>
        <taxon>Chloroflexota</taxon>
        <taxon>Chloroflexia</taxon>
        <taxon>Chloroflexales</taxon>
        <taxon>Roseiflexineae</taxon>
        <taxon>Roseiflexaceae</taxon>
        <taxon>Roseiflexus</taxon>
    </lineage>
</organism>
<comment type="subcellular location">
    <subcellularLocation>
        <location evidence="1">Membrane</location>
        <topology evidence="1">Multi-pass membrane protein</topology>
    </subcellularLocation>
</comment>
<name>A7NJU0_ROSCS</name>
<reference evidence="7 8" key="1">
    <citation type="submission" date="2007-08" db="EMBL/GenBank/DDBJ databases">
        <title>Complete sequence of Roseiflexus castenholzii DSM 13941.</title>
        <authorList>
            <consortium name="US DOE Joint Genome Institute"/>
            <person name="Copeland A."/>
            <person name="Lucas S."/>
            <person name="Lapidus A."/>
            <person name="Barry K."/>
            <person name="Glavina del Rio T."/>
            <person name="Dalin E."/>
            <person name="Tice H."/>
            <person name="Pitluck S."/>
            <person name="Thompson L.S."/>
            <person name="Brettin T."/>
            <person name="Bruce D."/>
            <person name="Detter J.C."/>
            <person name="Han C."/>
            <person name="Tapia R."/>
            <person name="Schmutz J."/>
            <person name="Larimer F."/>
            <person name="Land M."/>
            <person name="Hauser L."/>
            <person name="Kyrpides N."/>
            <person name="Mikhailova N."/>
            <person name="Bryant D.A."/>
            <person name="Hanada S."/>
            <person name="Tsukatani Y."/>
            <person name="Richardson P."/>
        </authorList>
    </citation>
    <scope>NUCLEOTIDE SEQUENCE [LARGE SCALE GENOMIC DNA]</scope>
    <source>
        <strain evidence="8">DSM 13941 / HLO8</strain>
    </source>
</reference>